<feature type="signal peptide" evidence="2">
    <location>
        <begin position="1"/>
        <end position="31"/>
    </location>
</feature>
<dbReference type="AlphaFoldDB" id="A0AA39MFQ6"/>
<name>A0AA39MFQ6_9AGAR</name>
<protein>
    <submittedName>
        <fullName evidence="3">Uncharacterized protein</fullName>
    </submittedName>
</protein>
<organism evidence="3 4">
    <name type="scientific">Armillaria borealis</name>
    <dbReference type="NCBI Taxonomy" id="47425"/>
    <lineage>
        <taxon>Eukaryota</taxon>
        <taxon>Fungi</taxon>
        <taxon>Dikarya</taxon>
        <taxon>Basidiomycota</taxon>
        <taxon>Agaricomycotina</taxon>
        <taxon>Agaricomycetes</taxon>
        <taxon>Agaricomycetidae</taxon>
        <taxon>Agaricales</taxon>
        <taxon>Marasmiineae</taxon>
        <taxon>Physalacriaceae</taxon>
        <taxon>Armillaria</taxon>
    </lineage>
</organism>
<feature type="compositionally biased region" description="Acidic residues" evidence="1">
    <location>
        <begin position="314"/>
        <end position="327"/>
    </location>
</feature>
<keyword evidence="4" id="KW-1185">Reference proteome</keyword>
<feature type="chain" id="PRO_5041374042" evidence="2">
    <location>
        <begin position="32"/>
        <end position="327"/>
    </location>
</feature>
<reference evidence="3" key="1">
    <citation type="submission" date="2023-06" db="EMBL/GenBank/DDBJ databases">
        <authorList>
            <consortium name="Lawrence Berkeley National Laboratory"/>
            <person name="Ahrendt S."/>
            <person name="Sahu N."/>
            <person name="Indic B."/>
            <person name="Wong-Bajracharya J."/>
            <person name="Merenyi Z."/>
            <person name="Ke H.-M."/>
            <person name="Monk M."/>
            <person name="Kocsube S."/>
            <person name="Drula E."/>
            <person name="Lipzen A."/>
            <person name="Balint B."/>
            <person name="Henrissat B."/>
            <person name="Andreopoulos B."/>
            <person name="Martin F.M."/>
            <person name="Harder C.B."/>
            <person name="Rigling D."/>
            <person name="Ford K.L."/>
            <person name="Foster G.D."/>
            <person name="Pangilinan J."/>
            <person name="Papanicolaou A."/>
            <person name="Barry K."/>
            <person name="LaButti K."/>
            <person name="Viragh M."/>
            <person name="Koriabine M."/>
            <person name="Yan M."/>
            <person name="Riley R."/>
            <person name="Champramary S."/>
            <person name="Plett K.L."/>
            <person name="Tsai I.J."/>
            <person name="Slot J."/>
            <person name="Sipos G."/>
            <person name="Plett J."/>
            <person name="Nagy L.G."/>
            <person name="Grigoriev I.V."/>
        </authorList>
    </citation>
    <scope>NUCLEOTIDE SEQUENCE</scope>
    <source>
        <strain evidence="3">FPL87.14</strain>
    </source>
</reference>
<gene>
    <name evidence="3" type="ORF">EV421DRAFT_1742598</name>
</gene>
<comment type="caution">
    <text evidence="3">The sequence shown here is derived from an EMBL/GenBank/DDBJ whole genome shotgun (WGS) entry which is preliminary data.</text>
</comment>
<sequence>MSPDPTVTLSLVHRPLSFLSFLFLTSNSLLAILPSAGPSTIEVDTQDVRTCGEKRKRDQAIVAVESQVEMSNVQDQELEPPKKMTRQMKAQLACNISFDPVTMRPVDAEEVRWLSTATMDPKVACSLCTVGSQSKPCEFLSWGIPCGNCQHGKKVVCSFKANPYKRYRARISIQPFAERTPKRLRQLLDTADLLVKVFDSACKTAGQLSELVRENYKAIDAVVHDTVEYEGCAIAEESLVTDVSTINGILGIFDTCEVDPSTISEYREPIESPLYSLRYDDLCHPQERFPRASAVNVTDGVDMGALDFEKPADGEADVEGDQDPDLV</sequence>
<proteinExistence type="predicted"/>
<dbReference type="EMBL" id="JAUEPT010000101">
    <property type="protein sequence ID" value="KAK0432079.1"/>
    <property type="molecule type" value="Genomic_DNA"/>
</dbReference>
<feature type="region of interest" description="Disordered" evidence="1">
    <location>
        <begin position="306"/>
        <end position="327"/>
    </location>
</feature>
<evidence type="ECO:0000256" key="2">
    <source>
        <dbReference type="SAM" id="SignalP"/>
    </source>
</evidence>
<evidence type="ECO:0000256" key="1">
    <source>
        <dbReference type="SAM" id="MobiDB-lite"/>
    </source>
</evidence>
<dbReference type="Proteomes" id="UP001175226">
    <property type="component" value="Unassembled WGS sequence"/>
</dbReference>
<evidence type="ECO:0000313" key="3">
    <source>
        <dbReference type="EMBL" id="KAK0432079.1"/>
    </source>
</evidence>
<keyword evidence="2" id="KW-0732">Signal</keyword>
<evidence type="ECO:0000313" key="4">
    <source>
        <dbReference type="Proteomes" id="UP001175226"/>
    </source>
</evidence>
<accession>A0AA39MFQ6</accession>